<dbReference type="Gene3D" id="2.40.70.10">
    <property type="entry name" value="Acid Proteases"/>
    <property type="match status" value="1"/>
</dbReference>
<name>A0A915I4K5_ROMCU</name>
<dbReference type="CDD" id="cd00303">
    <property type="entry name" value="retropepsin_like"/>
    <property type="match status" value="1"/>
</dbReference>
<reference evidence="2" key="1">
    <citation type="submission" date="2022-11" db="UniProtKB">
        <authorList>
            <consortium name="WormBaseParasite"/>
        </authorList>
    </citation>
    <scope>IDENTIFICATION</scope>
</reference>
<sequence>RIQHLPRPIAGKTRRISKTELEIANKYRYFPSIQFPIQIYGKDLTALIDTGSDVSTMFKDVAMGIFQSSLQLFKVKENRWTVAGGKQLADYGFIFANASTPFGPILLRLAIMEGSQRDIILGRNFLSHPAVKAKLDFGNSKLTIGGKTIPMNNGVSFHENRRGANYSTIVYDNVY</sequence>
<organism evidence="1 2">
    <name type="scientific">Romanomermis culicivorax</name>
    <name type="common">Nematode worm</name>
    <dbReference type="NCBI Taxonomy" id="13658"/>
    <lineage>
        <taxon>Eukaryota</taxon>
        <taxon>Metazoa</taxon>
        <taxon>Ecdysozoa</taxon>
        <taxon>Nematoda</taxon>
        <taxon>Enoplea</taxon>
        <taxon>Dorylaimia</taxon>
        <taxon>Mermithida</taxon>
        <taxon>Mermithoidea</taxon>
        <taxon>Mermithidae</taxon>
        <taxon>Romanomermis</taxon>
    </lineage>
</organism>
<keyword evidence="1" id="KW-1185">Reference proteome</keyword>
<proteinExistence type="predicted"/>
<dbReference type="AlphaFoldDB" id="A0A915I4K5"/>
<dbReference type="WBParaSite" id="nRc.2.0.1.t08334-RA">
    <property type="protein sequence ID" value="nRc.2.0.1.t08334-RA"/>
    <property type="gene ID" value="nRc.2.0.1.g08334"/>
</dbReference>
<evidence type="ECO:0000313" key="2">
    <source>
        <dbReference type="WBParaSite" id="nRc.2.0.1.t08334-RA"/>
    </source>
</evidence>
<evidence type="ECO:0000313" key="1">
    <source>
        <dbReference type="Proteomes" id="UP000887565"/>
    </source>
</evidence>
<protein>
    <submittedName>
        <fullName evidence="2">Peptidase A2 domain-containing protein</fullName>
    </submittedName>
</protein>
<accession>A0A915I4K5</accession>
<dbReference type="Proteomes" id="UP000887565">
    <property type="component" value="Unplaced"/>
</dbReference>
<dbReference type="SUPFAM" id="SSF50630">
    <property type="entry name" value="Acid proteases"/>
    <property type="match status" value="1"/>
</dbReference>
<dbReference type="InterPro" id="IPR021109">
    <property type="entry name" value="Peptidase_aspartic_dom_sf"/>
</dbReference>